<dbReference type="eggNOG" id="COG3832">
    <property type="taxonomic scope" value="Bacteria"/>
</dbReference>
<reference evidence="1 2" key="1">
    <citation type="submission" date="2011-05" db="EMBL/GenBank/DDBJ databases">
        <title>Whole genome sequence of Microlunatus phosphovorus NM-1.</title>
        <authorList>
            <person name="Hosoyama A."/>
            <person name="Sasaki K."/>
            <person name="Harada T."/>
            <person name="Igarashi R."/>
            <person name="Kawakoshi A."/>
            <person name="Sasagawa M."/>
            <person name="Fukada J."/>
            <person name="Nakamura S."/>
            <person name="Katano Y."/>
            <person name="Hanada S."/>
            <person name="Kamagata Y."/>
            <person name="Nakamura N."/>
            <person name="Yamazaki S."/>
            <person name="Fujita N."/>
        </authorList>
    </citation>
    <scope>NUCLEOTIDE SEQUENCE [LARGE SCALE GENOMIC DNA]</scope>
    <source>
        <strain evidence="2">ATCC 700054 / DSM 10555 / JCM 9379 / NBRC 101784 / NCIMB 13414 / VKM Ac-1990 / NM-1</strain>
    </source>
</reference>
<accession>F5XT52</accession>
<dbReference type="SUPFAM" id="SSF55961">
    <property type="entry name" value="Bet v1-like"/>
    <property type="match status" value="1"/>
</dbReference>
<dbReference type="RefSeq" id="WP_013862798.1">
    <property type="nucleotide sequence ID" value="NC_015635.1"/>
</dbReference>
<dbReference type="EMBL" id="AP012204">
    <property type="protein sequence ID" value="BAK34924.1"/>
    <property type="molecule type" value="Genomic_DNA"/>
</dbReference>
<dbReference type="HOGENOM" id="CLU_112867_2_0_11"/>
<dbReference type="Pfam" id="PF10604">
    <property type="entry name" value="Polyketide_cyc2"/>
    <property type="match status" value="1"/>
</dbReference>
<evidence type="ECO:0000313" key="1">
    <source>
        <dbReference type="EMBL" id="BAK34924.1"/>
    </source>
</evidence>
<dbReference type="InterPro" id="IPR019587">
    <property type="entry name" value="Polyketide_cyclase/dehydratase"/>
</dbReference>
<protein>
    <recommendedName>
        <fullName evidence="3">Polyketide cyclase/dehydrase</fullName>
    </recommendedName>
</protein>
<evidence type="ECO:0008006" key="3">
    <source>
        <dbReference type="Google" id="ProtNLM"/>
    </source>
</evidence>
<dbReference type="STRING" id="1032480.MLP_19100"/>
<dbReference type="Gene3D" id="3.30.530.20">
    <property type="match status" value="1"/>
</dbReference>
<sequence length="171" mass="19244">MTSAPTIDRRTVTVERLVRAPASILFVILRDPATHLEIDGSGMLRGEPDGPSQLGPGDRFTMSMSQLGMAYRSQSTVVEYAPDRLIAWETIGLLRGRKVVGGQWWRYELVPDSDGTLVRHSYIWGRASLPLLTIWLPGYPRRMRRSMPRSLDRLAELAESRPAHEDPDECG</sequence>
<name>F5XT52_MICPN</name>
<dbReference type="OrthoDB" id="6624781at2"/>
<dbReference type="AlphaFoldDB" id="F5XT52"/>
<dbReference type="Proteomes" id="UP000007947">
    <property type="component" value="Chromosome"/>
</dbReference>
<dbReference type="KEGG" id="mph:MLP_19100"/>
<proteinExistence type="predicted"/>
<dbReference type="InterPro" id="IPR023393">
    <property type="entry name" value="START-like_dom_sf"/>
</dbReference>
<organism evidence="1 2">
    <name type="scientific">Microlunatus phosphovorus (strain ATCC 700054 / DSM 10555 / JCM 9379 / NBRC 101784 / NCIMB 13414 / VKM Ac-1990 / NM-1)</name>
    <dbReference type="NCBI Taxonomy" id="1032480"/>
    <lineage>
        <taxon>Bacteria</taxon>
        <taxon>Bacillati</taxon>
        <taxon>Actinomycetota</taxon>
        <taxon>Actinomycetes</taxon>
        <taxon>Propionibacteriales</taxon>
        <taxon>Propionibacteriaceae</taxon>
        <taxon>Microlunatus</taxon>
    </lineage>
</organism>
<keyword evidence="2" id="KW-1185">Reference proteome</keyword>
<evidence type="ECO:0000313" key="2">
    <source>
        <dbReference type="Proteomes" id="UP000007947"/>
    </source>
</evidence>
<gene>
    <name evidence="1" type="ordered locus">MLP_19100</name>
</gene>